<comment type="similarity">
    <text evidence="1">Belongs to the TrbE/VirB4 family.</text>
</comment>
<reference evidence="5 6" key="1">
    <citation type="submission" date="2016-11" db="EMBL/GenBank/DDBJ databases">
        <authorList>
            <person name="Varghese N."/>
            <person name="Submissions S."/>
        </authorList>
    </citation>
    <scope>NUCLEOTIDE SEQUENCE [LARGE SCALE GENOMIC DNA]</scope>
    <source>
        <strain evidence="5 6">DSM 17919</strain>
    </source>
</reference>
<evidence type="ECO:0000256" key="1">
    <source>
        <dbReference type="ARBA" id="ARBA00006512"/>
    </source>
</evidence>
<evidence type="ECO:0000313" key="6">
    <source>
        <dbReference type="Proteomes" id="UP000184001"/>
    </source>
</evidence>
<dbReference type="NCBIfam" id="NF010404">
    <property type="entry name" value="PRK13830.1"/>
    <property type="match status" value="1"/>
</dbReference>
<gene>
    <name evidence="5" type="ORF">SAMN05660830_01542</name>
</gene>
<dbReference type="SUPFAM" id="SSF52540">
    <property type="entry name" value="P-loop containing nucleoside triphosphate hydrolases"/>
    <property type="match status" value="1"/>
</dbReference>
<keyword evidence="3" id="KW-0067">ATP-binding</keyword>
<organism evidence="5 6">
    <name type="scientific">Halodesulfovibrio aestuarii</name>
    <dbReference type="NCBI Taxonomy" id="126333"/>
    <lineage>
        <taxon>Bacteria</taxon>
        <taxon>Pseudomonadati</taxon>
        <taxon>Thermodesulfobacteriota</taxon>
        <taxon>Desulfovibrionia</taxon>
        <taxon>Desulfovibrionales</taxon>
        <taxon>Desulfovibrionaceae</taxon>
        <taxon>Halodesulfovibrio</taxon>
    </lineage>
</organism>
<keyword evidence="2" id="KW-0547">Nucleotide-binding</keyword>
<dbReference type="RefSeq" id="WP_020000495.1">
    <property type="nucleotide sequence ID" value="NZ_CP192219.1"/>
</dbReference>
<dbReference type="InterPro" id="IPR051162">
    <property type="entry name" value="T4SS_component"/>
</dbReference>
<dbReference type="Gene3D" id="3.40.50.300">
    <property type="entry name" value="P-loop containing nucleotide triphosphate hydrolases"/>
    <property type="match status" value="2"/>
</dbReference>
<sequence length="804" mass="89373">MLSLKEYRHKDRSLADMLPYAVLVDNGIVMCKDGALLAGWNFYGQDTASSTPEELAAISSRVSNAFKELGTGWTINVNAQRIPAKNYPQKERSYFPDGVTKAIEAERRNIFENHGGFATKNILTISYRPEATAEKLKKLAYSRNEATLQHNALEKSIIHFKTTIAEVEDALSTVLFLKRLTDTTEESEDGVTSVFSELLTFLKECITTDNSPVALADTPMYLDALLSSADLVGGIAPKIGDNHLGILSLDCLPAKSWPAMLASLDHLPISFRFSTRFILLDQMDALEEITKYRKTWNQLKIKFWDAMFNNPQARVNRDAMIMTEDAEEAATDVQGGIVGSGFYTATIILNDTDPENIEEGLRLLRRTLQPLGFGCRIETVNALEAWFGTHPGNTYANVRRPLINTLNLADFLPLSSIWAGQDTNPCPFYPPESPPLMYCTTDGYTPFRFNLHSGDIGHSLIFGPTGSGKSTLLGIIAAQFRRYPDATVYAFDKGMSMYPLCSATGGTHYEIGGDGSTLAFCPLSKIESNNERSWAEDWLATCCIMQGLTIQPVHRSAIHDAVILLQSKPATLRSLSDFYHAVQDAEVKEAIKHYTIKGAMGRLLDAQTDSLGLSNFTVFEIEELMNLGDKNLIPVLLYVFHQIEKSFNGQPSLLILDEAWIMLGHPVFREKIREWLKVLRKSNCAVVLATQSLSDAASSGILDVLAESCPTKILLPNVTARQDTQRDLYISMGLNTKQLEIVALATPKREYYVMSPEGNRLISLALGRIALAFVGASDKDSITRIRELEATHGEHWPEKWLKER</sequence>
<protein>
    <submittedName>
        <fullName evidence="5">Type IV secretion system protein VirB4</fullName>
    </submittedName>
</protein>
<dbReference type="Pfam" id="PF03135">
    <property type="entry name" value="CagE_TrbE_VirB"/>
    <property type="match status" value="1"/>
</dbReference>
<accession>A0A8G2C9B6</accession>
<feature type="domain" description="AAA+ ATPase" evidence="4">
    <location>
        <begin position="455"/>
        <end position="708"/>
    </location>
</feature>
<dbReference type="CDD" id="cd00267">
    <property type="entry name" value="ABC_ATPase"/>
    <property type="match status" value="1"/>
</dbReference>
<dbReference type="GO" id="GO:0005524">
    <property type="term" value="F:ATP binding"/>
    <property type="evidence" value="ECO:0007669"/>
    <property type="project" value="UniProtKB-KW"/>
</dbReference>
<dbReference type="InterPro" id="IPR043964">
    <property type="entry name" value="P-loop_TraG"/>
</dbReference>
<dbReference type="InterPro" id="IPR018145">
    <property type="entry name" value="CagE_TrbE_VirB_cntrl_dom"/>
</dbReference>
<comment type="caution">
    <text evidence="5">The sequence shown here is derived from an EMBL/GenBank/DDBJ whole genome shotgun (WGS) entry which is preliminary data.</text>
</comment>
<name>A0A8G2C9B6_9BACT</name>
<dbReference type="EMBL" id="FQZR01000003">
    <property type="protein sequence ID" value="SHJ06904.1"/>
    <property type="molecule type" value="Genomic_DNA"/>
</dbReference>
<evidence type="ECO:0000259" key="4">
    <source>
        <dbReference type="SMART" id="SM00382"/>
    </source>
</evidence>
<dbReference type="SMART" id="SM00382">
    <property type="entry name" value="AAA"/>
    <property type="match status" value="1"/>
</dbReference>
<dbReference type="PANTHER" id="PTHR30121">
    <property type="entry name" value="UNCHARACTERIZED PROTEIN YJGR-RELATED"/>
    <property type="match status" value="1"/>
</dbReference>
<dbReference type="Proteomes" id="UP000184001">
    <property type="component" value="Unassembled WGS sequence"/>
</dbReference>
<dbReference type="PANTHER" id="PTHR30121:SF12">
    <property type="entry name" value="TYPE IV SECRETION SYSTEM PROTEIN CAGE"/>
    <property type="match status" value="1"/>
</dbReference>
<dbReference type="InterPro" id="IPR027417">
    <property type="entry name" value="P-loop_NTPase"/>
</dbReference>
<dbReference type="AlphaFoldDB" id="A0A8G2C9B6"/>
<dbReference type="Pfam" id="PF19044">
    <property type="entry name" value="P-loop_TraG"/>
    <property type="match status" value="1"/>
</dbReference>
<dbReference type="InterPro" id="IPR003593">
    <property type="entry name" value="AAA+_ATPase"/>
</dbReference>
<evidence type="ECO:0000256" key="3">
    <source>
        <dbReference type="ARBA" id="ARBA00022840"/>
    </source>
</evidence>
<evidence type="ECO:0000313" key="5">
    <source>
        <dbReference type="EMBL" id="SHJ06904.1"/>
    </source>
</evidence>
<evidence type="ECO:0000256" key="2">
    <source>
        <dbReference type="ARBA" id="ARBA00022741"/>
    </source>
</evidence>
<proteinExistence type="inferred from homology"/>